<dbReference type="HOGENOM" id="CLU_036814_2_1_11"/>
<feature type="transmembrane region" description="Helical" evidence="1">
    <location>
        <begin position="282"/>
        <end position="304"/>
    </location>
</feature>
<dbReference type="EMBL" id="CAIZ01000023">
    <property type="protein sequence ID" value="CCH68798.1"/>
    <property type="molecule type" value="Genomic_DNA"/>
</dbReference>
<organism evidence="2 3">
    <name type="scientific">Phycicoccus elongatus Lp2</name>
    <dbReference type="NCBI Taxonomy" id="1193181"/>
    <lineage>
        <taxon>Bacteria</taxon>
        <taxon>Bacillati</taxon>
        <taxon>Actinomycetota</taxon>
        <taxon>Actinomycetes</taxon>
        <taxon>Micrococcales</taxon>
        <taxon>Intrasporangiaceae</taxon>
        <taxon>Phycicoccus</taxon>
    </lineage>
</organism>
<keyword evidence="1" id="KW-0472">Membrane</keyword>
<feature type="transmembrane region" description="Helical" evidence="1">
    <location>
        <begin position="168"/>
        <end position="189"/>
    </location>
</feature>
<dbReference type="OrthoDB" id="121140at2"/>
<feature type="transmembrane region" description="Helical" evidence="1">
    <location>
        <begin position="78"/>
        <end position="103"/>
    </location>
</feature>
<feature type="transmembrane region" description="Helical" evidence="1">
    <location>
        <begin position="124"/>
        <end position="148"/>
    </location>
</feature>
<sequence>MDFRPGIIPLRPLQLGDLFGAVFKAIRGNVAATVGLAALTSAVALVPFTALGTWIASLDTTTLDESFGAEAPLGPGAFASYLPSLASAISSIMLAGFLAYVIGQAVLGRKVTMGETWRGTKGRLLALIGATVLVSLAMGLVLTIGFGLPVGIGVYAAASGADLGGGAVAVLVVLALLWLLVLIAALIVVMTRLSFATSAIVLERLPVLASLRRSWTLVGTPTRKPFWRIFGLRLLTAMLVGAASSVVMVPLMIVMMIVMFALLDNGGTLGDVYMLQTVLTGVVGIIAGALTTPFTAGLDALLYVDARMRTEGLDVTLMRAAEGTITPPWQAAEQA</sequence>
<evidence type="ECO:0000313" key="2">
    <source>
        <dbReference type="EMBL" id="CCH68798.1"/>
    </source>
</evidence>
<dbReference type="eggNOG" id="COG4223">
    <property type="taxonomic scope" value="Bacteria"/>
</dbReference>
<evidence type="ECO:0000313" key="3">
    <source>
        <dbReference type="Proteomes" id="UP000013167"/>
    </source>
</evidence>
<dbReference type="AlphaFoldDB" id="N0DXK8"/>
<comment type="caution">
    <text evidence="2">The sequence shown here is derived from an EMBL/GenBank/DDBJ whole genome shotgun (WGS) entry which is preliminary data.</text>
</comment>
<keyword evidence="3" id="KW-1185">Reference proteome</keyword>
<protein>
    <submittedName>
        <fullName evidence="2">Putative integral membrane protein</fullName>
    </submittedName>
</protein>
<dbReference type="RefSeq" id="WP_010851697.1">
    <property type="nucleotide sequence ID" value="NZ_HF570956.1"/>
</dbReference>
<name>N0DXK8_9MICO</name>
<proteinExistence type="predicted"/>
<feature type="transmembrane region" description="Helical" evidence="1">
    <location>
        <begin position="234"/>
        <end position="262"/>
    </location>
</feature>
<reference evidence="2 3" key="1">
    <citation type="journal article" date="2013" name="ISME J.">
        <title>A metabolic model for members of the genus Tetrasphaera involved in enhanced biological phosphorus removal.</title>
        <authorList>
            <person name="Kristiansen R."/>
            <person name="Nguyen H.T.T."/>
            <person name="Saunders A.M."/>
            <person name="Nielsen J.L."/>
            <person name="Wimmer R."/>
            <person name="Le V.Q."/>
            <person name="McIlroy S.J."/>
            <person name="Petrovski S."/>
            <person name="Seviour R.J."/>
            <person name="Calteau A."/>
            <person name="Nielsen K.L."/>
            <person name="Nielsen P.H."/>
        </authorList>
    </citation>
    <scope>NUCLEOTIDE SEQUENCE [LARGE SCALE GENOMIC DNA]</scope>
    <source>
        <strain evidence="2 3">Lp2</strain>
    </source>
</reference>
<feature type="transmembrane region" description="Helical" evidence="1">
    <location>
        <begin position="34"/>
        <end position="58"/>
    </location>
</feature>
<gene>
    <name evidence="2" type="ORF">BN10_1190005</name>
</gene>
<keyword evidence="1" id="KW-0812">Transmembrane</keyword>
<dbReference type="STRING" id="1193181.BN10_1190005"/>
<dbReference type="Proteomes" id="UP000013167">
    <property type="component" value="Unassembled WGS sequence"/>
</dbReference>
<keyword evidence="1" id="KW-1133">Transmembrane helix</keyword>
<accession>N0DXK8</accession>
<evidence type="ECO:0000256" key="1">
    <source>
        <dbReference type="SAM" id="Phobius"/>
    </source>
</evidence>